<dbReference type="GO" id="GO:0008168">
    <property type="term" value="F:methyltransferase activity"/>
    <property type="evidence" value="ECO:0007669"/>
    <property type="project" value="UniProtKB-KW"/>
</dbReference>
<name>A0ABD3QVX0_9STRA</name>
<proteinExistence type="predicted"/>
<gene>
    <name evidence="6" type="ORF">ACHAWO_007810</name>
</gene>
<evidence type="ECO:0000313" key="7">
    <source>
        <dbReference type="Proteomes" id="UP001530400"/>
    </source>
</evidence>
<dbReference type="InterPro" id="IPR029026">
    <property type="entry name" value="tRNA_m1G_MTases_N"/>
</dbReference>
<sequence>MITTLIATTLMIRCTSHVLAFAPHLNLVYRCQPRQFHFTSACRWSHNSNDAGSPASSDTLPSFKQSAPDDGREQRKAALHSRLQQLGVDVDALSDAAFRSAATTDGFDKRFGKSAIKAYRTYIDPRPSKITVISREDVNVGANRIARQIDFLAKKHRSREADWVRHTDEPKDSQTFPLILVLDNLRSAANVGSIYRSADACGCLEILTAGITPHPNGNGEEKLSKSALGAERVVPSKHFETTLQALTYLREERPRFLLVGMETTERSKCYANVKYPRDSEKAGVALFLGNEVSGVDTDIMLLLDEVVEIPMFGKKNSLNVAACAPVVMYEVLRQWEAFP</sequence>
<comment type="caution">
    <text evidence="6">The sequence shown here is derived from an EMBL/GenBank/DDBJ whole genome shotgun (WGS) entry which is preliminary data.</text>
</comment>
<feature type="region of interest" description="Disordered" evidence="3">
    <location>
        <begin position="50"/>
        <end position="74"/>
    </location>
</feature>
<dbReference type="SUPFAM" id="SSF75217">
    <property type="entry name" value="alpha/beta knot"/>
    <property type="match status" value="1"/>
</dbReference>
<reference evidence="6 7" key="1">
    <citation type="submission" date="2024-10" db="EMBL/GenBank/DDBJ databases">
        <title>Updated reference genomes for cyclostephanoid diatoms.</title>
        <authorList>
            <person name="Roberts W.R."/>
            <person name="Alverson A.J."/>
        </authorList>
    </citation>
    <scope>NUCLEOTIDE SEQUENCE [LARGE SCALE GENOMIC DNA]</scope>
    <source>
        <strain evidence="6 7">AJA010-31</strain>
    </source>
</reference>
<keyword evidence="7" id="KW-1185">Reference proteome</keyword>
<feature type="domain" description="tRNA/rRNA methyltransferase SpoU type" evidence="5">
    <location>
        <begin position="178"/>
        <end position="329"/>
    </location>
</feature>
<dbReference type="Pfam" id="PF00588">
    <property type="entry name" value="SpoU_methylase"/>
    <property type="match status" value="1"/>
</dbReference>
<accession>A0ABD3QVX0</accession>
<dbReference type="AlphaFoldDB" id="A0ABD3QVX0"/>
<dbReference type="PANTHER" id="PTHR43191:SF7">
    <property type="entry name" value="OBP33PEP LIKE PROTEIN"/>
    <property type="match status" value="1"/>
</dbReference>
<dbReference type="Proteomes" id="UP001530400">
    <property type="component" value="Unassembled WGS sequence"/>
</dbReference>
<dbReference type="GO" id="GO:0032259">
    <property type="term" value="P:methylation"/>
    <property type="evidence" value="ECO:0007669"/>
    <property type="project" value="UniProtKB-KW"/>
</dbReference>
<feature type="chain" id="PRO_5044857371" description="tRNA/rRNA methyltransferase SpoU type domain-containing protein" evidence="4">
    <location>
        <begin position="21"/>
        <end position="339"/>
    </location>
</feature>
<keyword evidence="1" id="KW-0489">Methyltransferase</keyword>
<evidence type="ECO:0000256" key="2">
    <source>
        <dbReference type="ARBA" id="ARBA00022679"/>
    </source>
</evidence>
<protein>
    <recommendedName>
        <fullName evidence="5">tRNA/rRNA methyltransferase SpoU type domain-containing protein</fullName>
    </recommendedName>
</protein>
<keyword evidence="2" id="KW-0808">Transferase</keyword>
<evidence type="ECO:0000256" key="1">
    <source>
        <dbReference type="ARBA" id="ARBA00022603"/>
    </source>
</evidence>
<dbReference type="InterPro" id="IPR051259">
    <property type="entry name" value="rRNA_Methyltransferase"/>
</dbReference>
<dbReference type="InterPro" id="IPR001537">
    <property type="entry name" value="SpoU_MeTrfase"/>
</dbReference>
<evidence type="ECO:0000256" key="3">
    <source>
        <dbReference type="SAM" id="MobiDB-lite"/>
    </source>
</evidence>
<evidence type="ECO:0000259" key="5">
    <source>
        <dbReference type="Pfam" id="PF00588"/>
    </source>
</evidence>
<feature type="signal peptide" evidence="4">
    <location>
        <begin position="1"/>
        <end position="20"/>
    </location>
</feature>
<dbReference type="PANTHER" id="PTHR43191">
    <property type="entry name" value="RRNA METHYLTRANSFERASE 3"/>
    <property type="match status" value="1"/>
</dbReference>
<dbReference type="EMBL" id="JALLPJ020000108">
    <property type="protein sequence ID" value="KAL3802170.1"/>
    <property type="molecule type" value="Genomic_DNA"/>
</dbReference>
<organism evidence="6 7">
    <name type="scientific">Cyclotella atomus</name>
    <dbReference type="NCBI Taxonomy" id="382360"/>
    <lineage>
        <taxon>Eukaryota</taxon>
        <taxon>Sar</taxon>
        <taxon>Stramenopiles</taxon>
        <taxon>Ochrophyta</taxon>
        <taxon>Bacillariophyta</taxon>
        <taxon>Coscinodiscophyceae</taxon>
        <taxon>Thalassiosirophycidae</taxon>
        <taxon>Stephanodiscales</taxon>
        <taxon>Stephanodiscaceae</taxon>
        <taxon>Cyclotella</taxon>
    </lineage>
</organism>
<evidence type="ECO:0000313" key="6">
    <source>
        <dbReference type="EMBL" id="KAL3802170.1"/>
    </source>
</evidence>
<dbReference type="InterPro" id="IPR029028">
    <property type="entry name" value="Alpha/beta_knot_MTases"/>
</dbReference>
<evidence type="ECO:0000256" key="4">
    <source>
        <dbReference type="SAM" id="SignalP"/>
    </source>
</evidence>
<keyword evidence="4" id="KW-0732">Signal</keyword>
<feature type="compositionally biased region" description="Polar residues" evidence="3">
    <location>
        <begin position="50"/>
        <end position="65"/>
    </location>
</feature>
<dbReference type="Gene3D" id="3.40.1280.10">
    <property type="match status" value="1"/>
</dbReference>